<keyword evidence="2" id="KW-0813">Transport</keyword>
<organism evidence="6 7">
    <name type="scientific">Parasedimentitalea denitrificans</name>
    <dbReference type="NCBI Taxonomy" id="2211118"/>
    <lineage>
        <taxon>Bacteria</taxon>
        <taxon>Pseudomonadati</taxon>
        <taxon>Pseudomonadota</taxon>
        <taxon>Alphaproteobacteria</taxon>
        <taxon>Rhodobacterales</taxon>
        <taxon>Paracoccaceae</taxon>
        <taxon>Parasedimentitalea</taxon>
    </lineage>
</organism>
<keyword evidence="4" id="KW-0574">Periplasm</keyword>
<dbReference type="Gene3D" id="3.40.190.10">
    <property type="entry name" value="Periplasmic binding protein-like II"/>
    <property type="match status" value="2"/>
</dbReference>
<keyword evidence="3 5" id="KW-0732">Signal</keyword>
<dbReference type="EMBL" id="QHLQ01000008">
    <property type="protein sequence ID" value="NIZ61235.1"/>
    <property type="molecule type" value="Genomic_DNA"/>
</dbReference>
<evidence type="ECO:0000256" key="1">
    <source>
        <dbReference type="ARBA" id="ARBA00004418"/>
    </source>
</evidence>
<gene>
    <name evidence="6" type="ORF">DL239_09630</name>
</gene>
<evidence type="ECO:0000256" key="4">
    <source>
        <dbReference type="ARBA" id="ARBA00022764"/>
    </source>
</evidence>
<dbReference type="InterPro" id="IPR001188">
    <property type="entry name" value="Sperm_putr-bd"/>
</dbReference>
<reference evidence="6 7" key="1">
    <citation type="submission" date="2018-05" db="EMBL/GenBank/DDBJ databases">
        <authorList>
            <person name="Zhang Y.-J."/>
        </authorList>
    </citation>
    <scope>NUCLEOTIDE SEQUENCE [LARGE SCALE GENOMIC DNA]</scope>
    <source>
        <strain evidence="6 7">CY04</strain>
    </source>
</reference>
<keyword evidence="7" id="KW-1185">Reference proteome</keyword>
<proteinExistence type="predicted"/>
<evidence type="ECO:0008006" key="8">
    <source>
        <dbReference type="Google" id="ProtNLM"/>
    </source>
</evidence>
<dbReference type="PANTHER" id="PTHR30222:SF12">
    <property type="entry name" value="NORSPERMIDINE SENSOR"/>
    <property type="match status" value="1"/>
</dbReference>
<comment type="caution">
    <text evidence="6">The sequence shown here is derived from an EMBL/GenBank/DDBJ whole genome shotgun (WGS) entry which is preliminary data.</text>
</comment>
<evidence type="ECO:0000256" key="5">
    <source>
        <dbReference type="SAM" id="SignalP"/>
    </source>
</evidence>
<dbReference type="SUPFAM" id="SSF53850">
    <property type="entry name" value="Periplasmic binding protein-like II"/>
    <property type="match status" value="1"/>
</dbReference>
<evidence type="ECO:0000313" key="7">
    <source>
        <dbReference type="Proteomes" id="UP001429564"/>
    </source>
</evidence>
<protein>
    <recommendedName>
        <fullName evidence="8">Putrescine-binding periplasmic protein</fullName>
    </recommendedName>
</protein>
<dbReference type="Pfam" id="PF13416">
    <property type="entry name" value="SBP_bac_8"/>
    <property type="match status" value="1"/>
</dbReference>
<evidence type="ECO:0000313" key="6">
    <source>
        <dbReference type="EMBL" id="NIZ61235.1"/>
    </source>
</evidence>
<sequence>MRLTTTTALALLTGAVLFAPASAETEHVSFYNWSGYIAQEAIDGFTEDVGTQFSMDTYGESDEAEARLIARGTGYDLAVVPMESVGRLVESGAIQEIEVDAIPNSTGVNSELQELFLQSMPSAEGHVLPYLWGTTGVVFDVEAVSERLPGASLDSWSLVFDPENAERLAACGITIVDSVEEVIAAALVYLGLDPHTQSDQDLDAAFEVVSAIAPYVRSFDNDQYDDLLGGEICLAVAWSTDALAPLLEEGSEQYQFILPQEGTNLWADVFVIPSDAANVEQSNLLMDYILRPDMMALATLSTFANNSVSSSRAEIDDPNFDLPALALPQDIPVPLYFVKPRNGQEKRQLDRRWRRLQVGL</sequence>
<evidence type="ECO:0000256" key="2">
    <source>
        <dbReference type="ARBA" id="ARBA00022448"/>
    </source>
</evidence>
<dbReference type="PRINTS" id="PR00909">
    <property type="entry name" value="SPERMDNBNDNG"/>
</dbReference>
<dbReference type="RefSeq" id="WP_167683807.1">
    <property type="nucleotide sequence ID" value="NZ_QHLQ01000008.1"/>
</dbReference>
<dbReference type="PANTHER" id="PTHR30222">
    <property type="entry name" value="SPERMIDINE/PUTRESCINE-BINDING PERIPLASMIC PROTEIN"/>
    <property type="match status" value="1"/>
</dbReference>
<feature type="signal peptide" evidence="5">
    <location>
        <begin position="1"/>
        <end position="23"/>
    </location>
</feature>
<comment type="subcellular location">
    <subcellularLocation>
        <location evidence="1">Periplasm</location>
    </subcellularLocation>
</comment>
<feature type="chain" id="PRO_5045814176" description="Putrescine-binding periplasmic protein" evidence="5">
    <location>
        <begin position="24"/>
        <end position="360"/>
    </location>
</feature>
<evidence type="ECO:0000256" key="3">
    <source>
        <dbReference type="ARBA" id="ARBA00022729"/>
    </source>
</evidence>
<dbReference type="Proteomes" id="UP001429564">
    <property type="component" value="Unassembled WGS sequence"/>
</dbReference>
<name>A0ABX0W974_9RHOB</name>
<dbReference type="InterPro" id="IPR006059">
    <property type="entry name" value="SBP"/>
</dbReference>
<accession>A0ABX0W974</accession>